<dbReference type="SUPFAM" id="SSF158745">
    <property type="entry name" value="LanC-like"/>
    <property type="match status" value="1"/>
</dbReference>
<protein>
    <submittedName>
        <fullName evidence="2">Lanthionine synthetase C family protein</fullName>
    </submittedName>
</protein>
<dbReference type="RefSeq" id="WP_154917092.1">
    <property type="nucleotide sequence ID" value="NZ_VUOE01000001.1"/>
</dbReference>
<sequence>MEDEKYLQKHLSEISLIIEREYKSMQDVGILGGISGCALFQFYYAKFLDSDYHSNLGIDIVAYCIDKINDGYSFPSYCSGIAGLGWAIQHLQNEGFVELDSDDLLSQFDGFLFERMKFDLMQHDLDFLHGAIGYGYFFLKRFLSTKSDNLKVRYQDYLKELVNELNVQAISESNKLKWEYILDKKTKEKGYNFSLAHGMSSIINFLSRLVQFENFNEISKELIYGSVNYILEFENTNNSFYFPYVVENKKPIETNGRVAWCYGDLGVGLSLLKASKALNNSFIKNKALKILQNTAKIKEPDRTKVIDAGICHGSFGNARIFQNLYKNNPELEFKDAHLFWMKDGQAKANHNDGYAGYKHWNGLENKWINNLSILVGISGIGLTIIDYLSKDFNTWDECLMIS</sequence>
<evidence type="ECO:0000313" key="3">
    <source>
        <dbReference type="Proteomes" id="UP000323188"/>
    </source>
</evidence>
<dbReference type="EMBL" id="VUOE01000001">
    <property type="protein sequence ID" value="KAA2218523.1"/>
    <property type="molecule type" value="Genomic_DNA"/>
</dbReference>
<reference evidence="2 3" key="1">
    <citation type="submission" date="2019-09" db="EMBL/GenBank/DDBJ databases">
        <authorList>
            <person name="Khan S.A."/>
            <person name="Jeon C.O."/>
            <person name="Chun B.H."/>
            <person name="Jeong S.E."/>
        </authorList>
    </citation>
    <scope>NUCLEOTIDE SEQUENCE [LARGE SCALE GENOMIC DNA]</scope>
    <source>
        <strain evidence="2 3">KCTC 42508</strain>
    </source>
</reference>
<accession>A0A5B2TWM7</accession>
<feature type="binding site" evidence="1">
    <location>
        <position position="311"/>
    </location>
    <ligand>
        <name>Zn(2+)</name>
        <dbReference type="ChEBI" id="CHEBI:29105"/>
    </ligand>
</feature>
<dbReference type="GO" id="GO:0031179">
    <property type="term" value="P:peptide modification"/>
    <property type="evidence" value="ECO:0007669"/>
    <property type="project" value="InterPro"/>
</dbReference>
<dbReference type="Gene3D" id="1.50.10.20">
    <property type="match status" value="1"/>
</dbReference>
<dbReference type="GO" id="GO:0046872">
    <property type="term" value="F:metal ion binding"/>
    <property type="evidence" value="ECO:0007669"/>
    <property type="project" value="UniProtKB-KW"/>
</dbReference>
<comment type="caution">
    <text evidence="2">The sequence shown here is derived from an EMBL/GenBank/DDBJ whole genome shotgun (WGS) entry which is preliminary data.</text>
</comment>
<evidence type="ECO:0000256" key="1">
    <source>
        <dbReference type="PIRSR" id="PIRSR607822-1"/>
    </source>
</evidence>
<dbReference type="PANTHER" id="PTHR12736">
    <property type="entry name" value="LANC-LIKE PROTEIN"/>
    <property type="match status" value="1"/>
</dbReference>
<dbReference type="Proteomes" id="UP000323188">
    <property type="component" value="Unassembled WGS sequence"/>
</dbReference>
<organism evidence="2 3">
    <name type="scientific">Maribacter flavus</name>
    <dbReference type="NCBI Taxonomy" id="1658664"/>
    <lineage>
        <taxon>Bacteria</taxon>
        <taxon>Pseudomonadati</taxon>
        <taxon>Bacteroidota</taxon>
        <taxon>Flavobacteriia</taxon>
        <taxon>Flavobacteriales</taxon>
        <taxon>Flavobacteriaceae</taxon>
        <taxon>Maribacter</taxon>
    </lineage>
</organism>
<keyword evidence="1" id="KW-0479">Metal-binding</keyword>
<dbReference type="SMART" id="SM01260">
    <property type="entry name" value="LANC_like"/>
    <property type="match status" value="1"/>
</dbReference>
<dbReference type="InterPro" id="IPR033889">
    <property type="entry name" value="LanC"/>
</dbReference>
<feature type="binding site" evidence="1">
    <location>
        <position position="261"/>
    </location>
    <ligand>
        <name>Zn(2+)</name>
        <dbReference type="ChEBI" id="CHEBI:29105"/>
    </ligand>
</feature>
<keyword evidence="1" id="KW-0862">Zinc</keyword>
<dbReference type="CDD" id="cd04793">
    <property type="entry name" value="LanC"/>
    <property type="match status" value="1"/>
</dbReference>
<gene>
    <name evidence="2" type="ORF">F0361_02560</name>
</gene>
<dbReference type="AlphaFoldDB" id="A0A5B2TWM7"/>
<evidence type="ECO:0000313" key="2">
    <source>
        <dbReference type="EMBL" id="KAA2218523.1"/>
    </source>
</evidence>
<dbReference type="PANTHER" id="PTHR12736:SF7">
    <property type="entry name" value="LANC-LIKE PROTEIN 3"/>
    <property type="match status" value="1"/>
</dbReference>
<dbReference type="PRINTS" id="PR01955">
    <property type="entry name" value="LANCFRANKIA"/>
</dbReference>
<name>A0A5B2TWM7_9FLAO</name>
<dbReference type="InterPro" id="IPR007822">
    <property type="entry name" value="LANC-like"/>
</dbReference>
<dbReference type="PRINTS" id="PR01950">
    <property type="entry name" value="LANCSUPER"/>
</dbReference>
<dbReference type="GO" id="GO:0005886">
    <property type="term" value="C:plasma membrane"/>
    <property type="evidence" value="ECO:0007669"/>
    <property type="project" value="TreeGrafter"/>
</dbReference>
<proteinExistence type="predicted"/>
<feature type="binding site" evidence="1">
    <location>
        <position position="312"/>
    </location>
    <ligand>
        <name>Zn(2+)</name>
        <dbReference type="ChEBI" id="CHEBI:29105"/>
    </ligand>
</feature>
<dbReference type="Pfam" id="PF05147">
    <property type="entry name" value="LANC_like"/>
    <property type="match status" value="1"/>
</dbReference>